<protein>
    <submittedName>
        <fullName evidence="1">Uncharacterized protein</fullName>
    </submittedName>
</protein>
<reference evidence="1" key="2">
    <citation type="submission" date="2017-12" db="EMBL/GenBank/DDBJ databases">
        <title>Coralsnake Venomics: Analyses of Venom Gland Transcriptomes and Proteomes of Six Brazilian Taxa.</title>
        <authorList>
            <person name="Aird S.D."/>
            <person name="Jorge da Silva N."/>
            <person name="Qiu L."/>
            <person name="Villar-Briones A."/>
            <person name="Aparecida-Saddi V."/>
            <person name="Campos-Telles M.P."/>
            <person name="Grau M."/>
            <person name="Mikheyev A.S."/>
        </authorList>
    </citation>
    <scope>NUCLEOTIDE SEQUENCE</scope>
    <source>
        <tissue evidence="1">Venom_gland</tissue>
    </source>
</reference>
<dbReference type="AlphaFoldDB" id="A0A2H6NGR1"/>
<accession>A0A2H6NGR1</accession>
<proteinExistence type="predicted"/>
<sequence>MQHSCLIARSVELNSKLLTFIQTFYPAKLFSDLLYEFTLLRFYLWELPDVGWLPSPRFFLLRALLNRGVARNPQWKIHIMWCGGKHASTRTLPNNKFRKELY</sequence>
<evidence type="ECO:0000313" key="1">
    <source>
        <dbReference type="EMBL" id="LAA32202.1"/>
    </source>
</evidence>
<reference evidence="1" key="1">
    <citation type="submission" date="2017-07" db="EMBL/GenBank/DDBJ databases">
        <authorList>
            <person name="Mikheyev A."/>
            <person name="Grau M."/>
        </authorList>
    </citation>
    <scope>NUCLEOTIDE SEQUENCE</scope>
    <source>
        <tissue evidence="1">Venom_gland</tissue>
    </source>
</reference>
<organism evidence="1">
    <name type="scientific">Micrurus carvalhoi</name>
    <dbReference type="NCBI Taxonomy" id="3147026"/>
    <lineage>
        <taxon>Eukaryota</taxon>
        <taxon>Metazoa</taxon>
        <taxon>Chordata</taxon>
        <taxon>Craniata</taxon>
        <taxon>Vertebrata</taxon>
        <taxon>Euteleostomi</taxon>
        <taxon>Lepidosauria</taxon>
        <taxon>Squamata</taxon>
        <taxon>Bifurcata</taxon>
        <taxon>Unidentata</taxon>
        <taxon>Episquamata</taxon>
        <taxon>Toxicofera</taxon>
        <taxon>Serpentes</taxon>
        <taxon>Colubroidea</taxon>
        <taxon>Elapidae</taxon>
        <taxon>Elapinae</taxon>
        <taxon>Micrurus</taxon>
    </lineage>
</organism>
<dbReference type="EMBL" id="IACI01106353">
    <property type="protein sequence ID" value="LAA32202.1"/>
    <property type="molecule type" value="Transcribed_RNA"/>
</dbReference>
<name>A0A2H6NGR1_9SAUR</name>